<feature type="domain" description="Mutator-like transposase" evidence="2">
    <location>
        <begin position="70"/>
        <end position="146"/>
    </location>
</feature>
<sequence length="147" mass="15975">MAGNKNGSDDENSPYPKWDDLKKQLTFFVIALYGNEIRKPIHAGVDGNQFTATATAEERREEDSAETGASASAKKLKASVSDVAVNVKRPSMKKLLNEEYGRSLLQVAVSGDGSWKKPGFSSLYGVTTLIGYHSGKVIVVKSRYCQA</sequence>
<protein>
    <recommendedName>
        <fullName evidence="2">Mutator-like transposase domain-containing protein</fullName>
    </recommendedName>
</protein>
<proteinExistence type="predicted"/>
<comment type="caution">
    <text evidence="3">The sequence shown here is derived from an EMBL/GenBank/DDBJ whole genome shotgun (WGS) entry which is preliminary data.</text>
</comment>
<dbReference type="InterPro" id="IPR049012">
    <property type="entry name" value="Mutator_transp_dom"/>
</dbReference>
<feature type="region of interest" description="Disordered" evidence="1">
    <location>
        <begin position="52"/>
        <end position="77"/>
    </location>
</feature>
<dbReference type="Proteomes" id="UP000792457">
    <property type="component" value="Unassembled WGS sequence"/>
</dbReference>
<evidence type="ECO:0000256" key="1">
    <source>
        <dbReference type="SAM" id="MobiDB-lite"/>
    </source>
</evidence>
<dbReference type="Pfam" id="PF20700">
    <property type="entry name" value="Mutator"/>
    <property type="match status" value="1"/>
</dbReference>
<dbReference type="AlphaFoldDB" id="A0A8K0KFP9"/>
<name>A0A8K0KFP9_LADFU</name>
<gene>
    <name evidence="3" type="ORF">J437_LFUL005831</name>
</gene>
<evidence type="ECO:0000313" key="4">
    <source>
        <dbReference type="Proteomes" id="UP000792457"/>
    </source>
</evidence>
<dbReference type="EMBL" id="KZ308713">
    <property type="protein sequence ID" value="KAG8233369.1"/>
    <property type="molecule type" value="Genomic_DNA"/>
</dbReference>
<evidence type="ECO:0000313" key="3">
    <source>
        <dbReference type="EMBL" id="KAG8233369.1"/>
    </source>
</evidence>
<reference evidence="3" key="1">
    <citation type="submission" date="2013-04" db="EMBL/GenBank/DDBJ databases">
        <authorList>
            <person name="Qu J."/>
            <person name="Murali S.C."/>
            <person name="Bandaranaike D."/>
            <person name="Bellair M."/>
            <person name="Blankenburg K."/>
            <person name="Chao H."/>
            <person name="Dinh H."/>
            <person name="Doddapaneni H."/>
            <person name="Downs B."/>
            <person name="Dugan-Rocha S."/>
            <person name="Elkadiri S."/>
            <person name="Gnanaolivu R.D."/>
            <person name="Hernandez B."/>
            <person name="Javaid M."/>
            <person name="Jayaseelan J.C."/>
            <person name="Lee S."/>
            <person name="Li M."/>
            <person name="Ming W."/>
            <person name="Munidasa M."/>
            <person name="Muniz J."/>
            <person name="Nguyen L."/>
            <person name="Ongeri F."/>
            <person name="Osuji N."/>
            <person name="Pu L.-L."/>
            <person name="Puazo M."/>
            <person name="Qu C."/>
            <person name="Quiroz J."/>
            <person name="Raj R."/>
            <person name="Weissenberger G."/>
            <person name="Xin Y."/>
            <person name="Zou X."/>
            <person name="Han Y."/>
            <person name="Richards S."/>
            <person name="Worley K."/>
            <person name="Muzny D."/>
            <person name="Gibbs R."/>
        </authorList>
    </citation>
    <scope>NUCLEOTIDE SEQUENCE</scope>
    <source>
        <strain evidence="3">Sampled in the wild</strain>
    </source>
</reference>
<evidence type="ECO:0000259" key="2">
    <source>
        <dbReference type="Pfam" id="PF20700"/>
    </source>
</evidence>
<feature type="compositionally biased region" description="Low complexity" evidence="1">
    <location>
        <begin position="66"/>
        <end position="77"/>
    </location>
</feature>
<accession>A0A8K0KFP9</accession>
<organism evidence="3 4">
    <name type="scientific">Ladona fulva</name>
    <name type="common">Scarce chaser dragonfly</name>
    <name type="synonym">Libellula fulva</name>
    <dbReference type="NCBI Taxonomy" id="123851"/>
    <lineage>
        <taxon>Eukaryota</taxon>
        <taxon>Metazoa</taxon>
        <taxon>Ecdysozoa</taxon>
        <taxon>Arthropoda</taxon>
        <taxon>Hexapoda</taxon>
        <taxon>Insecta</taxon>
        <taxon>Pterygota</taxon>
        <taxon>Palaeoptera</taxon>
        <taxon>Odonata</taxon>
        <taxon>Epiprocta</taxon>
        <taxon>Anisoptera</taxon>
        <taxon>Libelluloidea</taxon>
        <taxon>Libellulidae</taxon>
        <taxon>Ladona</taxon>
    </lineage>
</organism>
<keyword evidence="4" id="KW-1185">Reference proteome</keyword>
<reference evidence="3" key="2">
    <citation type="submission" date="2017-10" db="EMBL/GenBank/DDBJ databases">
        <title>Ladona fulva Genome sequencing and assembly.</title>
        <authorList>
            <person name="Murali S."/>
            <person name="Richards S."/>
            <person name="Bandaranaike D."/>
            <person name="Bellair M."/>
            <person name="Blankenburg K."/>
            <person name="Chao H."/>
            <person name="Dinh H."/>
            <person name="Doddapaneni H."/>
            <person name="Dugan-Rocha S."/>
            <person name="Elkadiri S."/>
            <person name="Gnanaolivu R."/>
            <person name="Hernandez B."/>
            <person name="Skinner E."/>
            <person name="Javaid M."/>
            <person name="Lee S."/>
            <person name="Li M."/>
            <person name="Ming W."/>
            <person name="Munidasa M."/>
            <person name="Muniz J."/>
            <person name="Nguyen L."/>
            <person name="Hughes D."/>
            <person name="Osuji N."/>
            <person name="Pu L.-L."/>
            <person name="Puazo M."/>
            <person name="Qu C."/>
            <person name="Quiroz J."/>
            <person name="Raj R."/>
            <person name="Weissenberger G."/>
            <person name="Xin Y."/>
            <person name="Zou X."/>
            <person name="Han Y."/>
            <person name="Worley K."/>
            <person name="Muzny D."/>
            <person name="Gibbs R."/>
        </authorList>
    </citation>
    <scope>NUCLEOTIDE SEQUENCE</scope>
    <source>
        <strain evidence="3">Sampled in the wild</strain>
    </source>
</reference>
<dbReference type="OrthoDB" id="6427993at2759"/>